<dbReference type="PANTHER" id="PTHR43867:SF2">
    <property type="entry name" value="CELLULOSE SYNTHASE CATALYTIC SUBUNIT A [UDP-FORMING]"/>
    <property type="match status" value="1"/>
</dbReference>
<feature type="transmembrane region" description="Helical" evidence="16">
    <location>
        <begin position="409"/>
        <end position="426"/>
    </location>
</feature>
<feature type="transmembrane region" description="Helical" evidence="16">
    <location>
        <begin position="432"/>
        <end position="454"/>
    </location>
</feature>
<evidence type="ECO:0000256" key="13">
    <source>
        <dbReference type="ARBA" id="ARBA00022989"/>
    </source>
</evidence>
<feature type="transmembrane region" description="Helical" evidence="16">
    <location>
        <begin position="552"/>
        <end position="577"/>
    </location>
</feature>
<evidence type="ECO:0000256" key="6">
    <source>
        <dbReference type="ARBA" id="ARBA00022475"/>
    </source>
</evidence>
<accession>A0A6B3NVG3</accession>
<keyword evidence="7 16" id="KW-0997">Cell inner membrane</keyword>
<dbReference type="Proteomes" id="UP000482634">
    <property type="component" value="Unassembled WGS sequence"/>
</dbReference>
<evidence type="ECO:0000313" key="22">
    <source>
        <dbReference type="Proteomes" id="UP000480410"/>
    </source>
</evidence>
<evidence type="ECO:0000256" key="2">
    <source>
        <dbReference type="ARBA" id="ARBA00005186"/>
    </source>
</evidence>
<organism evidence="21 23">
    <name type="scientific">Pseudomonas brassicae</name>
    <dbReference type="NCBI Taxonomy" id="2708063"/>
    <lineage>
        <taxon>Bacteria</taxon>
        <taxon>Pseudomonadati</taxon>
        <taxon>Pseudomonadota</taxon>
        <taxon>Gammaproteobacteria</taxon>
        <taxon>Pseudomonadales</taxon>
        <taxon>Pseudomonadaceae</taxon>
        <taxon>Pseudomonas</taxon>
    </lineage>
</organism>
<keyword evidence="9 16" id="KW-0328">Glycosyltransferase</keyword>
<dbReference type="SUPFAM" id="SSF53448">
    <property type="entry name" value="Nucleotide-diphospho-sugar transferases"/>
    <property type="match status" value="1"/>
</dbReference>
<feature type="domain" description="Glycosyltransferase 2-like" evidence="18">
    <location>
        <begin position="164"/>
        <end position="330"/>
    </location>
</feature>
<dbReference type="Gene3D" id="3.90.550.10">
    <property type="entry name" value="Spore Coat Polysaccharide Biosynthesis Protein SpsA, Chain A"/>
    <property type="match status" value="1"/>
</dbReference>
<keyword evidence="14 16" id="KW-0472">Membrane</keyword>
<comment type="function">
    <text evidence="16">Catalytic subunit of cellulose synthase. It polymerizes uridine 5'-diphosphate glucose to cellulose.</text>
</comment>
<comment type="catalytic activity">
    <reaction evidence="15 16">
        <text>[(1-&gt;4)-beta-D-glucosyl](n) + UDP-alpha-D-glucose = [(1-&gt;4)-beta-D-glucosyl](n+1) + UDP + H(+)</text>
        <dbReference type="Rhea" id="RHEA:19929"/>
        <dbReference type="Rhea" id="RHEA-COMP:10033"/>
        <dbReference type="Rhea" id="RHEA-COMP:10034"/>
        <dbReference type="ChEBI" id="CHEBI:15378"/>
        <dbReference type="ChEBI" id="CHEBI:18246"/>
        <dbReference type="ChEBI" id="CHEBI:58223"/>
        <dbReference type="ChEBI" id="CHEBI:58885"/>
        <dbReference type="EC" id="2.4.1.12"/>
    </reaction>
</comment>
<dbReference type="CDD" id="cd06421">
    <property type="entry name" value="CESA_CelA_like"/>
    <property type="match status" value="1"/>
</dbReference>
<dbReference type="GO" id="GO:0005886">
    <property type="term" value="C:plasma membrane"/>
    <property type="evidence" value="ECO:0007669"/>
    <property type="project" value="UniProtKB-SubCell"/>
</dbReference>
<dbReference type="NCBIfam" id="TIGR03030">
    <property type="entry name" value="CelA"/>
    <property type="match status" value="1"/>
</dbReference>
<keyword evidence="6 16" id="KW-1003">Cell membrane</keyword>
<accession>A0A6M0D6L2</accession>
<evidence type="ECO:0000259" key="19">
    <source>
        <dbReference type="Pfam" id="PF07238"/>
    </source>
</evidence>
<dbReference type="PRINTS" id="PR01439">
    <property type="entry name" value="CELLSNTHASEA"/>
</dbReference>
<evidence type="ECO:0000256" key="10">
    <source>
        <dbReference type="ARBA" id="ARBA00022679"/>
    </source>
</evidence>
<dbReference type="Gene3D" id="2.40.10.220">
    <property type="entry name" value="predicted glycosyltransferase like domains"/>
    <property type="match status" value="1"/>
</dbReference>
<evidence type="ECO:0000313" key="20">
    <source>
        <dbReference type="EMBL" id="NER62090.1"/>
    </source>
</evidence>
<evidence type="ECO:0000256" key="16">
    <source>
        <dbReference type="RuleBase" id="RU365020"/>
    </source>
</evidence>
<evidence type="ECO:0000313" key="23">
    <source>
        <dbReference type="Proteomes" id="UP000482634"/>
    </source>
</evidence>
<dbReference type="Pfam" id="PF03552">
    <property type="entry name" value="Cellulose_synt"/>
    <property type="match status" value="1"/>
</dbReference>
<name>A0A6B3NVG3_9PSED</name>
<evidence type="ECO:0000256" key="4">
    <source>
        <dbReference type="ARBA" id="ARBA00012539"/>
    </source>
</evidence>
<keyword evidence="13 16" id="KW-1133">Transmembrane helix</keyword>
<dbReference type="Pfam" id="PF07238">
    <property type="entry name" value="PilZ"/>
    <property type="match status" value="1"/>
</dbReference>
<evidence type="ECO:0000256" key="15">
    <source>
        <dbReference type="ARBA" id="ARBA00048682"/>
    </source>
</evidence>
<comment type="caution">
    <text evidence="21">The sequence shown here is derived from an EMBL/GenBank/DDBJ whole genome shotgun (WGS) entry which is preliminary data.</text>
</comment>
<protein>
    <recommendedName>
        <fullName evidence="5 16">Cellulose synthase catalytic subunit [UDP-forming]</fullName>
        <ecNumber evidence="4 16">2.4.1.12</ecNumber>
    </recommendedName>
</protein>
<feature type="transmembrane region" description="Helical" evidence="16">
    <location>
        <begin position="526"/>
        <end position="546"/>
    </location>
</feature>
<evidence type="ECO:0000256" key="9">
    <source>
        <dbReference type="ARBA" id="ARBA00022676"/>
    </source>
</evidence>
<evidence type="ECO:0000256" key="7">
    <source>
        <dbReference type="ARBA" id="ARBA00022519"/>
    </source>
</evidence>
<proteinExistence type="inferred from homology"/>
<feature type="region of interest" description="Disordered" evidence="17">
    <location>
        <begin position="721"/>
        <end position="742"/>
    </location>
</feature>
<feature type="domain" description="PilZ" evidence="19">
    <location>
        <begin position="581"/>
        <end position="677"/>
    </location>
</feature>
<evidence type="ECO:0000256" key="12">
    <source>
        <dbReference type="ARBA" id="ARBA00022916"/>
    </source>
</evidence>
<evidence type="ECO:0000256" key="1">
    <source>
        <dbReference type="ARBA" id="ARBA00004429"/>
    </source>
</evidence>
<dbReference type="Pfam" id="PF00535">
    <property type="entry name" value="Glycos_transf_2"/>
    <property type="match status" value="1"/>
</dbReference>
<dbReference type="GO" id="GO:0035438">
    <property type="term" value="F:cyclic-di-GMP binding"/>
    <property type="evidence" value="ECO:0007669"/>
    <property type="project" value="InterPro"/>
</dbReference>
<dbReference type="InterPro" id="IPR005150">
    <property type="entry name" value="Cellulose_synth"/>
</dbReference>
<dbReference type="SUPFAM" id="SSF141371">
    <property type="entry name" value="PilZ domain-like"/>
    <property type="match status" value="1"/>
</dbReference>
<dbReference type="InterPro" id="IPR009875">
    <property type="entry name" value="PilZ_domain"/>
</dbReference>
<evidence type="ECO:0000256" key="3">
    <source>
        <dbReference type="ARBA" id="ARBA00006739"/>
    </source>
</evidence>
<dbReference type="UniPathway" id="UPA00694"/>
<dbReference type="EMBL" id="JAAHBV010000645">
    <property type="protein sequence ID" value="NER62090.1"/>
    <property type="molecule type" value="Genomic_DNA"/>
</dbReference>
<evidence type="ECO:0000256" key="17">
    <source>
        <dbReference type="SAM" id="MobiDB-lite"/>
    </source>
</evidence>
<dbReference type="EC" id="2.4.1.12" evidence="4 16"/>
<dbReference type="AlphaFoldDB" id="A0A6B3NVG3"/>
<evidence type="ECO:0000313" key="21">
    <source>
        <dbReference type="EMBL" id="NER63374.1"/>
    </source>
</evidence>
<evidence type="ECO:0000256" key="5">
    <source>
        <dbReference type="ARBA" id="ARBA00018714"/>
    </source>
</evidence>
<feature type="transmembrane region" description="Helical" evidence="16">
    <location>
        <begin position="118"/>
        <end position="139"/>
    </location>
</feature>
<reference evidence="22 23" key="1">
    <citation type="submission" date="2020-02" db="EMBL/GenBank/DDBJ databases">
        <title>Broccoli isolated Pseudomonas sp.</title>
        <authorList>
            <person name="Fujikawa T."/>
            <person name="Sawada H."/>
        </authorList>
    </citation>
    <scope>NUCLEOTIDE SEQUENCE [LARGE SCALE GENOMIC DNA]</scope>
    <source>
        <strain evidence="21 23">MAFF212427</strain>
        <strain evidence="20 22">MAFF212428</strain>
    </source>
</reference>
<evidence type="ECO:0000259" key="18">
    <source>
        <dbReference type="Pfam" id="PF00535"/>
    </source>
</evidence>
<feature type="transmembrane region" description="Helical" evidence="16">
    <location>
        <begin position="34"/>
        <end position="54"/>
    </location>
</feature>
<dbReference type="GO" id="GO:0030244">
    <property type="term" value="P:cellulose biosynthetic process"/>
    <property type="evidence" value="ECO:0007669"/>
    <property type="project" value="UniProtKB-KW"/>
</dbReference>
<keyword evidence="23" id="KW-1185">Reference proteome</keyword>
<evidence type="ECO:0000256" key="14">
    <source>
        <dbReference type="ARBA" id="ARBA00023136"/>
    </source>
</evidence>
<keyword evidence="8 16" id="KW-0973">c-di-GMP</keyword>
<dbReference type="PANTHER" id="PTHR43867">
    <property type="entry name" value="CELLULOSE SYNTHASE CATALYTIC SUBUNIT A [UDP-FORMING]"/>
    <property type="match status" value="1"/>
</dbReference>
<dbReference type="NCBIfam" id="NF008558">
    <property type="entry name" value="PRK11498.1"/>
    <property type="match status" value="1"/>
</dbReference>
<comment type="pathway">
    <text evidence="2 16">Glycan metabolism; bacterial cellulose biosynthesis.</text>
</comment>
<dbReference type="RefSeq" id="WP_163942024.1">
    <property type="nucleotide sequence ID" value="NZ_JAAHBU010000052.1"/>
</dbReference>
<keyword evidence="12 16" id="KW-0135">Cellulose biosynthesis</keyword>
<gene>
    <name evidence="21" type="primary">bcsA</name>
    <name evidence="20" type="ORF">G3435_23325</name>
    <name evidence="21" type="ORF">G3436_05065</name>
</gene>
<dbReference type="GO" id="GO:0006011">
    <property type="term" value="P:UDP-alpha-D-glucose metabolic process"/>
    <property type="evidence" value="ECO:0007669"/>
    <property type="project" value="InterPro"/>
</dbReference>
<dbReference type="GO" id="GO:0016760">
    <property type="term" value="F:cellulose synthase (UDP-forming) activity"/>
    <property type="evidence" value="ECO:0007669"/>
    <property type="project" value="UniProtKB-EC"/>
</dbReference>
<dbReference type="InterPro" id="IPR003919">
    <property type="entry name" value="Cell_synth_A"/>
</dbReference>
<keyword evidence="10 16" id="KW-0808">Transferase</keyword>
<comment type="subcellular location">
    <subcellularLocation>
        <location evidence="1">Cell inner membrane</location>
        <topology evidence="1">Multi-pass membrane protein</topology>
    </subcellularLocation>
</comment>
<dbReference type="InterPro" id="IPR029044">
    <property type="entry name" value="Nucleotide-diphossugar_trans"/>
</dbReference>
<dbReference type="InterPro" id="IPR001173">
    <property type="entry name" value="Glyco_trans_2-like"/>
</dbReference>
<dbReference type="InterPro" id="IPR050321">
    <property type="entry name" value="Glycosyltr_2/OpgH_subfam"/>
</dbReference>
<evidence type="ECO:0000256" key="11">
    <source>
        <dbReference type="ARBA" id="ARBA00022692"/>
    </source>
</evidence>
<feature type="transmembrane region" description="Helical" evidence="16">
    <location>
        <begin position="84"/>
        <end position="103"/>
    </location>
</feature>
<feature type="transmembrane region" description="Helical" evidence="16">
    <location>
        <begin position="60"/>
        <end position="77"/>
    </location>
</feature>
<comment type="similarity">
    <text evidence="3">Belongs to the glycosyltransferase 2 family.</text>
</comment>
<dbReference type="EMBL" id="JAAHBU010000052">
    <property type="protein sequence ID" value="NER63374.1"/>
    <property type="molecule type" value="Genomic_DNA"/>
</dbReference>
<dbReference type="Proteomes" id="UP000480410">
    <property type="component" value="Unassembled WGS sequence"/>
</dbReference>
<evidence type="ECO:0000256" key="8">
    <source>
        <dbReference type="ARBA" id="ARBA00022636"/>
    </source>
</evidence>
<comment type="cofactor">
    <cofactor evidence="16">
        <name>Mg(2+)</name>
        <dbReference type="ChEBI" id="CHEBI:18420"/>
    </cofactor>
</comment>
<sequence>MTVHLDQAPAQQPPNASARLSAWLERIGQWPQPALRALKIGAAVIGVLLLVAVVTAPLDLQRQFAFAGLCFAALLMLRKLPGRLPVLAMVVLSLVATLRYVYWRLTDTLGFDNWLDMLFGYGLVAAEFYALVVLAFGYMQTAWPLQRKPKILTQDPKDWPTVDVFIPTYNEALSIVKLTIFAAQAIDWPRDKLRVHVLDDGRRDEFREFCRQIGVNYIVRDNNRHAKAGNLNEALKVTDGEYIAIFDADHVPTRSFLQVAMGWFLKDPKLALLQTPHFFFSPDPFEKNLDTFRSVPNEGELFYGLVQDGNDLWNATFFCGSCAVIRRTHLLEVGGVAVETVTEDAHTALKLNRKGYNTAYLAIPQAAGLATESLSRHISQRIRWARGMAQIFRTDNPFIGKGLSFGQRVCYVNAMLHFFYGLPRLVFLTAPLAYLIFGAQIFHASALMITAYVLPHIFHASLTNSRIQGRFRHSFWNEVYESVLAWYIMRPVLVALVNPKLGGFNVTDKGGIIDKEYFDWELARPYIILLTLNLVGLGFGVFQLIWGDPAAAITIVINLAWTIYNIIITSAAVAVASETRQVRSEPRVRAELPVRVQTPDGPAIDCTTVDFSQKGVGFKLPEGQSLQKGQEIQVTLMRKQQACVLPATVVFSKGNMAGAQFKPLTLRQQSDFVRLTFSRADTWASTWGSSKPDTPLGALRDVSSIGVRGMIDLAQATLSALRHRRHTRKSAPPPLEPSLDSQ</sequence>
<keyword evidence="11 16" id="KW-0812">Transmembrane</keyword>